<dbReference type="KEGG" id="spaa:SPAPADRAFT_48129"/>
<dbReference type="PANTHER" id="PTHR20855">
    <property type="entry name" value="ADIPOR/PROGESTIN RECEPTOR-RELATED"/>
    <property type="match status" value="1"/>
</dbReference>
<sequence length="320" mass="37542">MNSLRQRQTTVQTATQEVHDDPVTTQVLRRLHYYHELDDWQKDNHFIRSGYVKETSSYRECLKSLTYLHNESMNIYTHLIPSSIVFWSVLYYINYVLTEYDNYLGIWEKLNFLQFATACTFCLFMSSAFHTIKAHSHKVSKFGNQLDYFGIVILISCSLISIILFAFYDHPFLKYFFVVLTAVFGTICTVLTLDPHFASVEYRKFRATMFIMFGLSGALPILVGFYMWGFQHTKERSGMIYLILEGVFYIFGAVLYAGRFPERLTGIDKEEFLKNPTPGMFDIFGHSHQIFHVFVVIAAFCHWKALVQCYHFMHQYILTV</sequence>
<keyword evidence="3 7" id="KW-0812">Transmembrane</keyword>
<organism evidence="9">
    <name type="scientific">Spathaspora passalidarum (strain NRRL Y-27907 / 11-Y1)</name>
    <dbReference type="NCBI Taxonomy" id="619300"/>
    <lineage>
        <taxon>Eukaryota</taxon>
        <taxon>Fungi</taxon>
        <taxon>Dikarya</taxon>
        <taxon>Ascomycota</taxon>
        <taxon>Saccharomycotina</taxon>
        <taxon>Pichiomycetes</taxon>
        <taxon>Debaryomycetaceae</taxon>
        <taxon>Spathaspora</taxon>
    </lineage>
</organism>
<dbReference type="eggNOG" id="KOG0748">
    <property type="taxonomic scope" value="Eukaryota"/>
</dbReference>
<feature type="transmembrane region" description="Helical" evidence="7">
    <location>
        <begin position="174"/>
        <end position="193"/>
    </location>
</feature>
<name>G3AFU0_SPAPN</name>
<dbReference type="EMBL" id="GL996499">
    <property type="protein sequence ID" value="EGW35079.1"/>
    <property type="molecule type" value="Genomic_DNA"/>
</dbReference>
<feature type="transmembrane region" description="Helical" evidence="7">
    <location>
        <begin position="73"/>
        <end position="93"/>
    </location>
</feature>
<proteinExistence type="inferred from homology"/>
<evidence type="ECO:0000256" key="5">
    <source>
        <dbReference type="ARBA" id="ARBA00023136"/>
    </source>
</evidence>
<evidence type="ECO:0000256" key="7">
    <source>
        <dbReference type="SAM" id="Phobius"/>
    </source>
</evidence>
<keyword evidence="4 7" id="KW-1133">Transmembrane helix</keyword>
<dbReference type="InterPro" id="IPR004254">
    <property type="entry name" value="AdipoR/HlyIII-related"/>
</dbReference>
<evidence type="ECO:0000313" key="9">
    <source>
        <dbReference type="Proteomes" id="UP000000709"/>
    </source>
</evidence>
<dbReference type="Proteomes" id="UP000000709">
    <property type="component" value="Unassembled WGS sequence"/>
</dbReference>
<dbReference type="OrthoDB" id="529367at2759"/>
<dbReference type="GO" id="GO:0046872">
    <property type="term" value="F:metal ion binding"/>
    <property type="evidence" value="ECO:0007669"/>
    <property type="project" value="UniProtKB-KW"/>
</dbReference>
<dbReference type="STRING" id="619300.G3AFU0"/>
<evidence type="ECO:0000256" key="6">
    <source>
        <dbReference type="PIRSR" id="PIRSR604254-1"/>
    </source>
</evidence>
<dbReference type="InParanoid" id="G3AFU0"/>
<gene>
    <name evidence="8" type="ORF">SPAPADRAFT_48129</name>
</gene>
<feature type="transmembrane region" description="Helical" evidence="7">
    <location>
        <begin position="113"/>
        <end position="134"/>
    </location>
</feature>
<feature type="binding site" evidence="6">
    <location>
        <position position="288"/>
    </location>
    <ligand>
        <name>Zn(2+)</name>
        <dbReference type="ChEBI" id="CHEBI:29105"/>
    </ligand>
</feature>
<comment type="subcellular location">
    <subcellularLocation>
        <location evidence="1">Membrane</location>
        <topology evidence="1">Multi-pass membrane protein</topology>
    </subcellularLocation>
</comment>
<reference evidence="8 9" key="1">
    <citation type="journal article" date="2011" name="Proc. Natl. Acad. Sci. U.S.A.">
        <title>Comparative genomics of xylose-fermenting fungi for enhanced biofuel production.</title>
        <authorList>
            <person name="Wohlbach D.J."/>
            <person name="Kuo A."/>
            <person name="Sato T.K."/>
            <person name="Potts K.M."/>
            <person name="Salamov A.A."/>
            <person name="LaButti K.M."/>
            <person name="Sun H."/>
            <person name="Clum A."/>
            <person name="Pangilinan J.L."/>
            <person name="Lindquist E.A."/>
            <person name="Lucas S."/>
            <person name="Lapidus A."/>
            <person name="Jin M."/>
            <person name="Gunawan C."/>
            <person name="Balan V."/>
            <person name="Dale B.E."/>
            <person name="Jeffries T.W."/>
            <person name="Zinkel R."/>
            <person name="Barry K.W."/>
            <person name="Grigoriev I.V."/>
            <person name="Gasch A.P."/>
        </authorList>
    </citation>
    <scope>NUCLEOTIDE SEQUENCE [LARGE SCALE GENOMIC DNA]</scope>
    <source>
        <strain evidence="9">NRRL Y-27907 / 11-Y1</strain>
    </source>
</reference>
<dbReference type="Pfam" id="PF03006">
    <property type="entry name" value="HlyIII"/>
    <property type="match status" value="1"/>
</dbReference>
<feature type="binding site" evidence="6">
    <location>
        <position position="130"/>
    </location>
    <ligand>
        <name>Zn(2+)</name>
        <dbReference type="ChEBI" id="CHEBI:29105"/>
    </ligand>
</feature>
<dbReference type="RefSeq" id="XP_007372491.1">
    <property type="nucleotide sequence ID" value="XM_007372429.1"/>
</dbReference>
<dbReference type="HOGENOM" id="CLU_023075_2_0_1"/>
<evidence type="ECO:0000256" key="1">
    <source>
        <dbReference type="ARBA" id="ARBA00004141"/>
    </source>
</evidence>
<keyword evidence="5 7" id="KW-0472">Membrane</keyword>
<protein>
    <submittedName>
        <fullName evidence="8">Uncharacterized protein</fullName>
    </submittedName>
</protein>
<dbReference type="GeneID" id="18871184"/>
<dbReference type="FunCoup" id="G3AFU0">
    <property type="interactions" value="317"/>
</dbReference>
<keyword evidence="6" id="KW-0862">Zinc</keyword>
<comment type="similarity">
    <text evidence="2">Belongs to the ADIPOR family.</text>
</comment>
<dbReference type="OMA" id="IGNACDY"/>
<accession>G3AFU0</accession>
<feature type="transmembrane region" description="Helical" evidence="7">
    <location>
        <begin position="146"/>
        <end position="168"/>
    </location>
</feature>
<evidence type="ECO:0000256" key="3">
    <source>
        <dbReference type="ARBA" id="ARBA00022692"/>
    </source>
</evidence>
<evidence type="ECO:0000256" key="2">
    <source>
        <dbReference type="ARBA" id="ARBA00007018"/>
    </source>
</evidence>
<feature type="binding site" evidence="6">
    <location>
        <position position="292"/>
    </location>
    <ligand>
        <name>Zn(2+)</name>
        <dbReference type="ChEBI" id="CHEBI:29105"/>
    </ligand>
</feature>
<feature type="transmembrane region" description="Helical" evidence="7">
    <location>
        <begin position="240"/>
        <end position="258"/>
    </location>
</feature>
<dbReference type="GO" id="GO:0038023">
    <property type="term" value="F:signaling receptor activity"/>
    <property type="evidence" value="ECO:0007669"/>
    <property type="project" value="TreeGrafter"/>
</dbReference>
<evidence type="ECO:0000313" key="8">
    <source>
        <dbReference type="EMBL" id="EGW35079.1"/>
    </source>
</evidence>
<dbReference type="GO" id="GO:0016020">
    <property type="term" value="C:membrane"/>
    <property type="evidence" value="ECO:0007669"/>
    <property type="project" value="UniProtKB-SubCell"/>
</dbReference>
<keyword evidence="6" id="KW-0479">Metal-binding</keyword>
<dbReference type="GO" id="GO:0006882">
    <property type="term" value="P:intracellular zinc ion homeostasis"/>
    <property type="evidence" value="ECO:0007669"/>
    <property type="project" value="TreeGrafter"/>
</dbReference>
<dbReference type="PANTHER" id="PTHR20855:SF52">
    <property type="entry name" value="ADIPONECTIN RECEPTOR PROTEIN"/>
    <property type="match status" value="1"/>
</dbReference>
<evidence type="ECO:0000256" key="4">
    <source>
        <dbReference type="ARBA" id="ARBA00022989"/>
    </source>
</evidence>
<feature type="transmembrane region" description="Helical" evidence="7">
    <location>
        <begin position="205"/>
        <end position="228"/>
    </location>
</feature>
<keyword evidence="9" id="KW-1185">Reference proteome</keyword>
<dbReference type="AlphaFoldDB" id="G3AFU0"/>